<evidence type="ECO:0000313" key="3">
    <source>
        <dbReference type="EMBL" id="SHJ55792.1"/>
    </source>
</evidence>
<dbReference type="EMBL" id="FQZQ01000010">
    <property type="protein sequence ID" value="SHJ55792.1"/>
    <property type="molecule type" value="Genomic_DNA"/>
</dbReference>
<gene>
    <name evidence="3" type="ORF">SAMN05444000_11043</name>
</gene>
<proteinExistence type="predicted"/>
<dbReference type="AlphaFoldDB" id="A0A1M6KA30"/>
<organism evidence="3 4">
    <name type="scientific">Shimia gijangensis</name>
    <dbReference type="NCBI Taxonomy" id="1470563"/>
    <lineage>
        <taxon>Bacteria</taxon>
        <taxon>Pseudomonadati</taxon>
        <taxon>Pseudomonadota</taxon>
        <taxon>Alphaproteobacteria</taxon>
        <taxon>Rhodobacterales</taxon>
        <taxon>Roseobacteraceae</taxon>
    </lineage>
</organism>
<dbReference type="InterPro" id="IPR007896">
    <property type="entry name" value="BTP_bacteria"/>
</dbReference>
<feature type="transmembrane region" description="Helical" evidence="1">
    <location>
        <begin position="107"/>
        <end position="127"/>
    </location>
</feature>
<feature type="transmembrane region" description="Helical" evidence="1">
    <location>
        <begin position="78"/>
        <end position="101"/>
    </location>
</feature>
<protein>
    <submittedName>
        <fullName evidence="3">Uncharacterized membrane protein</fullName>
    </submittedName>
</protein>
<dbReference type="InterPro" id="IPR058208">
    <property type="entry name" value="PACE"/>
</dbReference>
<keyword evidence="1" id="KW-0812">Transmembrane</keyword>
<evidence type="ECO:0000313" key="4">
    <source>
        <dbReference type="Proteomes" id="UP000183982"/>
    </source>
</evidence>
<feature type="transmembrane region" description="Helical" evidence="1">
    <location>
        <begin position="35"/>
        <end position="58"/>
    </location>
</feature>
<keyword evidence="4" id="KW-1185">Reference proteome</keyword>
<evidence type="ECO:0000259" key="2">
    <source>
        <dbReference type="Pfam" id="PF05232"/>
    </source>
</evidence>
<dbReference type="NCBIfam" id="NF033664">
    <property type="entry name" value="PACE_transport"/>
    <property type="match status" value="1"/>
</dbReference>
<dbReference type="Pfam" id="PF05232">
    <property type="entry name" value="BTP"/>
    <property type="match status" value="2"/>
</dbReference>
<dbReference type="RefSeq" id="WP_073252201.1">
    <property type="nucleotide sequence ID" value="NZ_FQZQ01000010.1"/>
</dbReference>
<evidence type="ECO:0000256" key="1">
    <source>
        <dbReference type="SAM" id="Phobius"/>
    </source>
</evidence>
<sequence>MRTVRDRIRHTLMFEAIALFFVATVGAWVTGHSMAALGTLGVLFSLLAMAWNFVFNWLFDLWDRKYRGMAPRGAGIRVVHAVLFEAFLIIVGIFVTAWWLSISYLDALLLDLGFSAFFLVYAYVFNWSYDIVFPVPRGDRGEVAP</sequence>
<dbReference type="OrthoDB" id="1631120at2"/>
<name>A0A1M6KA30_9RHOB</name>
<keyword evidence="1" id="KW-1133">Transmembrane helix</keyword>
<keyword evidence="1" id="KW-0472">Membrane</keyword>
<feature type="domain" description="Chlorhexidine efflux transporter" evidence="2">
    <location>
        <begin position="73"/>
        <end position="134"/>
    </location>
</feature>
<dbReference type="Proteomes" id="UP000183982">
    <property type="component" value="Unassembled WGS sequence"/>
</dbReference>
<feature type="transmembrane region" description="Helical" evidence="1">
    <location>
        <begin position="12"/>
        <end position="29"/>
    </location>
</feature>
<reference evidence="4" key="1">
    <citation type="submission" date="2016-11" db="EMBL/GenBank/DDBJ databases">
        <authorList>
            <person name="Varghese N."/>
            <person name="Submissions S."/>
        </authorList>
    </citation>
    <scope>NUCLEOTIDE SEQUENCE [LARGE SCALE GENOMIC DNA]</scope>
    <source>
        <strain evidence="4">DSM 100564</strain>
    </source>
</reference>
<feature type="domain" description="Chlorhexidine efflux transporter" evidence="2">
    <location>
        <begin position="2"/>
        <end position="62"/>
    </location>
</feature>
<accession>A0A1M6KA30</accession>